<feature type="domain" description="Glucosamine/galactosamine-6-phosphate isomerase" evidence="2">
    <location>
        <begin position="11"/>
        <end position="231"/>
    </location>
</feature>
<dbReference type="Pfam" id="PF01182">
    <property type="entry name" value="Glucosamine_iso"/>
    <property type="match status" value="1"/>
</dbReference>
<name>A0A3B1CQQ1_9ZZZZ</name>
<organism evidence="3">
    <name type="scientific">hydrothermal vent metagenome</name>
    <dbReference type="NCBI Taxonomy" id="652676"/>
    <lineage>
        <taxon>unclassified sequences</taxon>
        <taxon>metagenomes</taxon>
        <taxon>ecological metagenomes</taxon>
    </lineage>
</organism>
<evidence type="ECO:0000259" key="2">
    <source>
        <dbReference type="Pfam" id="PF01182"/>
    </source>
</evidence>
<dbReference type="InterPro" id="IPR039104">
    <property type="entry name" value="6PGL"/>
</dbReference>
<evidence type="ECO:0000256" key="1">
    <source>
        <dbReference type="ARBA" id="ARBA00010662"/>
    </source>
</evidence>
<dbReference type="InterPro" id="IPR006148">
    <property type="entry name" value="Glc/Gal-6P_isomerase"/>
</dbReference>
<dbReference type="InterPro" id="IPR005900">
    <property type="entry name" value="6-phosphogluconolactonase_DevB"/>
</dbReference>
<accession>A0A3B1CQQ1</accession>
<dbReference type="EMBL" id="UOGD01000363">
    <property type="protein sequence ID" value="VAX27003.1"/>
    <property type="molecule type" value="Genomic_DNA"/>
</dbReference>
<dbReference type="AlphaFoldDB" id="A0A3B1CQQ1"/>
<proteinExistence type="inferred from homology"/>
<dbReference type="Gene3D" id="3.40.50.1360">
    <property type="match status" value="1"/>
</dbReference>
<protein>
    <submittedName>
        <fullName evidence="3">6-phosphogluconolactonase, eukaryotic type</fullName>
        <ecNumber evidence="3">3.1.1.31</ecNumber>
    </submittedName>
</protein>
<dbReference type="InterPro" id="IPR037171">
    <property type="entry name" value="NagB/RpiA_transferase-like"/>
</dbReference>
<dbReference type="EC" id="3.1.1.31" evidence="3"/>
<dbReference type="GO" id="GO:0005975">
    <property type="term" value="P:carbohydrate metabolic process"/>
    <property type="evidence" value="ECO:0007669"/>
    <property type="project" value="InterPro"/>
</dbReference>
<dbReference type="CDD" id="cd01400">
    <property type="entry name" value="6PGL"/>
    <property type="match status" value="1"/>
</dbReference>
<dbReference type="PANTHER" id="PTHR11054:SF0">
    <property type="entry name" value="6-PHOSPHOGLUCONOLACTONASE"/>
    <property type="match status" value="1"/>
</dbReference>
<dbReference type="GO" id="GO:0017057">
    <property type="term" value="F:6-phosphogluconolactonase activity"/>
    <property type="evidence" value="ECO:0007669"/>
    <property type="project" value="UniProtKB-EC"/>
</dbReference>
<dbReference type="NCBIfam" id="TIGR01198">
    <property type="entry name" value="pgl"/>
    <property type="match status" value="1"/>
</dbReference>
<comment type="similarity">
    <text evidence="1">Belongs to the glucosamine/galactosamine-6-phosphate isomerase family. 6-phosphogluconolactonase subfamily.</text>
</comment>
<dbReference type="SUPFAM" id="SSF100950">
    <property type="entry name" value="NagB/RpiA/CoA transferase-like"/>
    <property type="match status" value="1"/>
</dbReference>
<sequence length="242" mass="27876">MNKEIKIFKNTNELSEFLGNFWKEKINKLEENKYYSIALSGGSTPIKIFDYLSEIFRDKIKWNKIKFFWGDERCVPPTDRDSNFKLANDHLFKHISIDEANIFRIKGERDPSNEAKDYSKILETNLPIERGYPKFDFILLGLGEDGHTASIFPYQIELFNSAKYCEVAEHPSTGQKRITITGNVINNAEAVVFTVVGENKEDKIFEILNNEKSADLYPAKLVNPKSGNLLWLLDRGSAKRLL</sequence>
<dbReference type="PANTHER" id="PTHR11054">
    <property type="entry name" value="6-PHOSPHOGLUCONOLACTONASE"/>
    <property type="match status" value="1"/>
</dbReference>
<keyword evidence="3" id="KW-0378">Hydrolase</keyword>
<reference evidence="3" key="1">
    <citation type="submission" date="2018-06" db="EMBL/GenBank/DDBJ databases">
        <authorList>
            <person name="Zhirakovskaya E."/>
        </authorList>
    </citation>
    <scope>NUCLEOTIDE SEQUENCE</scope>
</reference>
<dbReference type="GO" id="GO:0006098">
    <property type="term" value="P:pentose-phosphate shunt"/>
    <property type="evidence" value="ECO:0007669"/>
    <property type="project" value="InterPro"/>
</dbReference>
<evidence type="ECO:0000313" key="3">
    <source>
        <dbReference type="EMBL" id="VAX27003.1"/>
    </source>
</evidence>
<gene>
    <name evidence="3" type="ORF">MNBD_IGNAVI01-1423</name>
</gene>